<dbReference type="Pfam" id="PF00135">
    <property type="entry name" value="COesterase"/>
    <property type="match status" value="1"/>
</dbReference>
<dbReference type="EC" id="3.1.1.-" evidence="3"/>
<keyword evidence="6" id="KW-1185">Reference proteome</keyword>
<dbReference type="Proteomes" id="UP000572817">
    <property type="component" value="Unassembled WGS sequence"/>
</dbReference>
<sequence>MMLQRPYIRAVASGVLCSAILTSAQIVSTSLPVVDLGYELYRASGFNESRAYYNFSNIRYAAPPVGDLRFKAPAPPVTNRSVINDGSVGRVCPQARAAWNAVALEFLGQYLTTGVIPNISYTDVPSSNIPSDSPRDTRETEDCLFLDVIVPRKVFESKSNGAGAPVLVWIYGGGYTAGSKETEGSPSGLLQRSITNCSDGVIYVAMNYRLGALGWLSGPTFQENGTANAALHDQRFALQWVQDNIHLFGGDKNRVTVLGQSAGGGSVLHQVTAFGGQAKAPFQQAIAQSPAWLPVPSPYYQEKTFQTFLKAANVSGLEEARQLSSEQVIAANALQVWESSWALASFGPTIDGDFVTGDPKSLLNHGQFDKSVKLMAAHNTNESLFSTPPIHTDSELDAFVRSTLPYTSQDVVDYITATLYPPVYNGPDALYKNPFERLALILAEGSTACNANALLSARNDTHGYLFAVSPGLHGQDVPYTYYDPGAASASGDPSLPVNETVAFVIQDYITSFAATGAPASAVDGLPSVPEYGEARGVVALTLGGIGVTTDPAASARCKWWDLNLLS</sequence>
<comment type="caution">
    <text evidence="5">The sequence shown here is derived from an EMBL/GenBank/DDBJ whole genome shotgun (WGS) entry which is preliminary data.</text>
</comment>
<feature type="domain" description="Carboxylesterase type B" evidence="4">
    <location>
        <begin position="49"/>
        <end position="531"/>
    </location>
</feature>
<dbReference type="SUPFAM" id="SSF53474">
    <property type="entry name" value="alpha/beta-Hydrolases"/>
    <property type="match status" value="1"/>
</dbReference>
<accession>A0A8H4IM05</accession>
<name>A0A8H4IM05_9PEZI</name>
<dbReference type="InterPro" id="IPR029058">
    <property type="entry name" value="AB_hydrolase_fold"/>
</dbReference>
<evidence type="ECO:0000259" key="4">
    <source>
        <dbReference type="Pfam" id="PF00135"/>
    </source>
</evidence>
<dbReference type="InterPro" id="IPR002018">
    <property type="entry name" value="CarbesteraseB"/>
</dbReference>
<evidence type="ECO:0000256" key="1">
    <source>
        <dbReference type="ARBA" id="ARBA00005964"/>
    </source>
</evidence>
<evidence type="ECO:0000313" key="6">
    <source>
        <dbReference type="Proteomes" id="UP000572817"/>
    </source>
</evidence>
<evidence type="ECO:0000256" key="3">
    <source>
        <dbReference type="RuleBase" id="RU361235"/>
    </source>
</evidence>
<dbReference type="PROSITE" id="PS00941">
    <property type="entry name" value="CARBOXYLESTERASE_B_2"/>
    <property type="match status" value="1"/>
</dbReference>
<dbReference type="Gene3D" id="3.40.50.1820">
    <property type="entry name" value="alpha/beta hydrolase"/>
    <property type="match status" value="1"/>
</dbReference>
<dbReference type="EMBL" id="WWBZ02000051">
    <property type="protein sequence ID" value="KAF4303935.1"/>
    <property type="molecule type" value="Genomic_DNA"/>
</dbReference>
<evidence type="ECO:0000313" key="5">
    <source>
        <dbReference type="EMBL" id="KAF4303935.1"/>
    </source>
</evidence>
<proteinExistence type="inferred from homology"/>
<dbReference type="PANTHER" id="PTHR11559">
    <property type="entry name" value="CARBOXYLESTERASE"/>
    <property type="match status" value="1"/>
</dbReference>
<gene>
    <name evidence="5" type="ORF">GTA08_BOTSDO08147</name>
</gene>
<dbReference type="AlphaFoldDB" id="A0A8H4IM05"/>
<evidence type="ECO:0000256" key="2">
    <source>
        <dbReference type="ARBA" id="ARBA00022801"/>
    </source>
</evidence>
<keyword evidence="2 3" id="KW-0378">Hydrolase</keyword>
<feature type="signal peptide" evidence="3">
    <location>
        <begin position="1"/>
        <end position="24"/>
    </location>
</feature>
<comment type="similarity">
    <text evidence="1 3">Belongs to the type-B carboxylesterase/lipase family.</text>
</comment>
<reference evidence="5" key="1">
    <citation type="submission" date="2020-04" db="EMBL/GenBank/DDBJ databases">
        <title>Genome Assembly and Annotation of Botryosphaeria dothidea sdau 11-99, a Latent Pathogen of Apple Fruit Ring Rot in China.</title>
        <authorList>
            <person name="Yu C."/>
            <person name="Diao Y."/>
            <person name="Lu Q."/>
            <person name="Zhao J."/>
            <person name="Cui S."/>
            <person name="Peng C."/>
            <person name="He B."/>
            <person name="Liu H."/>
        </authorList>
    </citation>
    <scope>NUCLEOTIDE SEQUENCE [LARGE SCALE GENOMIC DNA]</scope>
    <source>
        <strain evidence="5">Sdau11-99</strain>
    </source>
</reference>
<protein>
    <recommendedName>
        <fullName evidence="3">Carboxylic ester hydrolase</fullName>
        <ecNumber evidence="3">3.1.1.-</ecNumber>
    </recommendedName>
</protein>
<organism evidence="5 6">
    <name type="scientific">Botryosphaeria dothidea</name>
    <dbReference type="NCBI Taxonomy" id="55169"/>
    <lineage>
        <taxon>Eukaryota</taxon>
        <taxon>Fungi</taxon>
        <taxon>Dikarya</taxon>
        <taxon>Ascomycota</taxon>
        <taxon>Pezizomycotina</taxon>
        <taxon>Dothideomycetes</taxon>
        <taxon>Dothideomycetes incertae sedis</taxon>
        <taxon>Botryosphaeriales</taxon>
        <taxon>Botryosphaeriaceae</taxon>
        <taxon>Botryosphaeria</taxon>
    </lineage>
</organism>
<dbReference type="InterPro" id="IPR019819">
    <property type="entry name" value="Carboxylesterase_B_CS"/>
</dbReference>
<keyword evidence="3" id="KW-0732">Signal</keyword>
<dbReference type="OrthoDB" id="408631at2759"/>
<feature type="chain" id="PRO_5034708554" description="Carboxylic ester hydrolase" evidence="3">
    <location>
        <begin position="25"/>
        <end position="566"/>
    </location>
</feature>
<dbReference type="PROSITE" id="PS00122">
    <property type="entry name" value="CARBOXYLESTERASE_B_1"/>
    <property type="match status" value="1"/>
</dbReference>
<dbReference type="InterPro" id="IPR019826">
    <property type="entry name" value="Carboxylesterase_B_AS"/>
</dbReference>
<dbReference type="GO" id="GO:0016787">
    <property type="term" value="F:hydrolase activity"/>
    <property type="evidence" value="ECO:0007669"/>
    <property type="project" value="UniProtKB-KW"/>
</dbReference>
<dbReference type="InterPro" id="IPR050309">
    <property type="entry name" value="Type-B_Carboxylest/Lipase"/>
</dbReference>